<proteinExistence type="predicted"/>
<feature type="domain" description="C2H2-type" evidence="7">
    <location>
        <begin position="218"/>
        <end position="248"/>
    </location>
</feature>
<feature type="domain" description="C2H2-type" evidence="7">
    <location>
        <begin position="95"/>
        <end position="124"/>
    </location>
</feature>
<keyword evidence="2" id="KW-0677">Repeat</keyword>
<dbReference type="SMART" id="SM00355">
    <property type="entry name" value="ZnF_C2H2"/>
    <property type="match status" value="10"/>
</dbReference>
<organism evidence="8 9">
    <name type="scientific">Ascosphaera apis ARSEF 7405</name>
    <dbReference type="NCBI Taxonomy" id="392613"/>
    <lineage>
        <taxon>Eukaryota</taxon>
        <taxon>Fungi</taxon>
        <taxon>Dikarya</taxon>
        <taxon>Ascomycota</taxon>
        <taxon>Pezizomycotina</taxon>
        <taxon>Eurotiomycetes</taxon>
        <taxon>Eurotiomycetidae</taxon>
        <taxon>Onygenales</taxon>
        <taxon>Ascosphaeraceae</taxon>
        <taxon>Ascosphaera</taxon>
    </lineage>
</organism>
<dbReference type="GO" id="GO:0045944">
    <property type="term" value="P:positive regulation of transcription by RNA polymerase II"/>
    <property type="evidence" value="ECO:0007669"/>
    <property type="project" value="UniProtKB-ARBA"/>
</dbReference>
<evidence type="ECO:0000256" key="2">
    <source>
        <dbReference type="ARBA" id="ARBA00022737"/>
    </source>
</evidence>
<dbReference type="SUPFAM" id="SSF57667">
    <property type="entry name" value="beta-beta-alpha zinc fingers"/>
    <property type="match status" value="4"/>
</dbReference>
<feature type="domain" description="C2H2-type" evidence="7">
    <location>
        <begin position="337"/>
        <end position="367"/>
    </location>
</feature>
<comment type="caution">
    <text evidence="8">The sequence shown here is derived from an EMBL/GenBank/DDBJ whole genome shotgun (WGS) entry which is preliminary data.</text>
</comment>
<evidence type="ECO:0000256" key="5">
    <source>
        <dbReference type="PROSITE-ProRule" id="PRU00042"/>
    </source>
</evidence>
<dbReference type="PROSITE" id="PS50157">
    <property type="entry name" value="ZINC_FINGER_C2H2_2"/>
    <property type="match status" value="6"/>
</dbReference>
<keyword evidence="1" id="KW-0479">Metal-binding</keyword>
<feature type="compositionally biased region" description="Low complexity" evidence="6">
    <location>
        <begin position="63"/>
        <end position="74"/>
    </location>
</feature>
<dbReference type="InterPro" id="IPR050329">
    <property type="entry name" value="GLI_C2H2-zinc-finger"/>
</dbReference>
<reference evidence="8 9" key="1">
    <citation type="journal article" date="2016" name="Genome Biol. Evol.">
        <title>Divergent and convergent evolution of fungal pathogenicity.</title>
        <authorList>
            <person name="Shang Y."/>
            <person name="Xiao G."/>
            <person name="Zheng P."/>
            <person name="Cen K."/>
            <person name="Zhan S."/>
            <person name="Wang C."/>
        </authorList>
    </citation>
    <scope>NUCLEOTIDE SEQUENCE [LARGE SCALE GENOMIC DNA]</scope>
    <source>
        <strain evidence="8 9">ARSEF 7405</strain>
    </source>
</reference>
<dbReference type="Proteomes" id="UP000242877">
    <property type="component" value="Unassembled WGS sequence"/>
</dbReference>
<gene>
    <name evidence="8" type="ORF">AAP_00932</name>
</gene>
<evidence type="ECO:0000313" key="8">
    <source>
        <dbReference type="EMBL" id="KZZ97289.1"/>
    </source>
</evidence>
<evidence type="ECO:0000313" key="9">
    <source>
        <dbReference type="Proteomes" id="UP000242877"/>
    </source>
</evidence>
<dbReference type="VEuPathDB" id="FungiDB:AAP_00932"/>
<evidence type="ECO:0000256" key="4">
    <source>
        <dbReference type="ARBA" id="ARBA00022833"/>
    </source>
</evidence>
<feature type="domain" description="C2H2-type" evidence="7">
    <location>
        <begin position="125"/>
        <end position="155"/>
    </location>
</feature>
<feature type="domain" description="C2H2-type" evidence="7">
    <location>
        <begin position="186"/>
        <end position="217"/>
    </location>
</feature>
<dbReference type="GO" id="GO:0000981">
    <property type="term" value="F:DNA-binding transcription factor activity, RNA polymerase II-specific"/>
    <property type="evidence" value="ECO:0007669"/>
    <property type="project" value="TreeGrafter"/>
</dbReference>
<dbReference type="GO" id="GO:0000978">
    <property type="term" value="F:RNA polymerase II cis-regulatory region sequence-specific DNA binding"/>
    <property type="evidence" value="ECO:0007669"/>
    <property type="project" value="TreeGrafter"/>
</dbReference>
<dbReference type="PANTHER" id="PTHR19818:SF139">
    <property type="entry name" value="PAIR-RULE PROTEIN ODD-PAIRED"/>
    <property type="match status" value="1"/>
</dbReference>
<dbReference type="OrthoDB" id="4748970at2759"/>
<dbReference type="PANTHER" id="PTHR19818">
    <property type="entry name" value="ZINC FINGER PROTEIN ZIC AND GLI"/>
    <property type="match status" value="1"/>
</dbReference>
<dbReference type="GO" id="GO:0005634">
    <property type="term" value="C:nucleus"/>
    <property type="evidence" value="ECO:0007669"/>
    <property type="project" value="UniProtKB-ARBA"/>
</dbReference>
<evidence type="ECO:0000259" key="7">
    <source>
        <dbReference type="PROSITE" id="PS50157"/>
    </source>
</evidence>
<dbReference type="Gene3D" id="3.30.160.60">
    <property type="entry name" value="Classic Zinc Finger"/>
    <property type="match status" value="5"/>
</dbReference>
<accession>A0A162JJP8</accession>
<dbReference type="GO" id="GO:0008270">
    <property type="term" value="F:zinc ion binding"/>
    <property type="evidence" value="ECO:0007669"/>
    <property type="project" value="UniProtKB-KW"/>
</dbReference>
<dbReference type="PROSITE" id="PS00028">
    <property type="entry name" value="ZINC_FINGER_C2H2_1"/>
    <property type="match status" value="5"/>
</dbReference>
<protein>
    <submittedName>
        <fullName evidence="8">C2H2 transcription factor</fullName>
    </submittedName>
</protein>
<evidence type="ECO:0000256" key="3">
    <source>
        <dbReference type="ARBA" id="ARBA00022771"/>
    </source>
</evidence>
<keyword evidence="9" id="KW-1185">Reference proteome</keyword>
<dbReference type="InterPro" id="IPR013087">
    <property type="entry name" value="Znf_C2H2_type"/>
</dbReference>
<feature type="region of interest" description="Disordered" evidence="6">
    <location>
        <begin position="1"/>
        <end position="90"/>
    </location>
</feature>
<evidence type="ECO:0000256" key="6">
    <source>
        <dbReference type="SAM" id="MobiDB-lite"/>
    </source>
</evidence>
<dbReference type="Pfam" id="PF00096">
    <property type="entry name" value="zf-C2H2"/>
    <property type="match status" value="5"/>
</dbReference>
<dbReference type="AlphaFoldDB" id="A0A162JJP8"/>
<keyword evidence="3 5" id="KW-0863">Zinc-finger</keyword>
<sequence length="613" mass="67876">MAPAKRKAALEGDAQRKRLQVSAAGPDAENDAIDSYVPSPSPAPSNDLDSFDDSLLEMNGEQSTTISTATPISPGAVESVKSKPRSRYPSDRKIHRCPFENCIKAFNRPARLQEHLRSHNNERIFQCPHDGCDKSFIRASHLNHHVKSAHTTIRDYVCPRPECGKSFVTGTRLRRHLTAHEGRDKYRCTGYEGCDETFRKHSTLQRHIMSAHLGLKPYPCEKEGCTAGFETAGHLRVHVARMHGEPRFTCTECRSINETATLNGENAPENPSTGTASFPTYALLQNHIRTAHPPVCTTCGQICTTSRELRRHIDVAHGPLNGSGDGSQSSNQGKDQFRCPIESCGRNFSKKGNLNVHIRTVHEGEKRFACGETDLSNSRRVEGYDRAIHGCGKRYGSKLALEEHVRTAHLGFKNAKAERKERNADLDHSQQIGLPLDVTNPVTQSYDPSLGTNIDVALLTGAEPASTGRLDGRHIPCLLLGCAYRFHRDYDLWLHMNARHGLGEGMIQWLFMRRTMSGAYESFELNTEELLNDNQGFGDETSFDNLGTAPDLSLNLFDTLPPSFDAALASENIPSHPAIPDSQNISFFDTMPETVDSQNSALVDPGLSYNFDS</sequence>
<dbReference type="EMBL" id="AZGZ01000002">
    <property type="protein sequence ID" value="KZZ97289.1"/>
    <property type="molecule type" value="Genomic_DNA"/>
</dbReference>
<feature type="domain" description="C2H2-type" evidence="7">
    <location>
        <begin position="156"/>
        <end position="185"/>
    </location>
</feature>
<evidence type="ECO:0000256" key="1">
    <source>
        <dbReference type="ARBA" id="ARBA00022723"/>
    </source>
</evidence>
<name>A0A162JJP8_9EURO</name>
<keyword evidence="4" id="KW-0862">Zinc</keyword>
<dbReference type="InterPro" id="IPR036236">
    <property type="entry name" value="Znf_C2H2_sf"/>
</dbReference>
<feature type="region of interest" description="Disordered" evidence="6">
    <location>
        <begin position="316"/>
        <end position="336"/>
    </location>
</feature>